<comment type="caution">
    <text evidence="1">The sequence shown here is derived from an EMBL/GenBank/DDBJ whole genome shotgun (WGS) entry which is preliminary data.</text>
</comment>
<dbReference type="EMBL" id="JABSTQ010007099">
    <property type="protein sequence ID" value="KAG0436236.1"/>
    <property type="molecule type" value="Genomic_DNA"/>
</dbReference>
<keyword evidence="2" id="KW-1185">Reference proteome</keyword>
<sequence length="428" mass="48783">MPSFEDYWANQTRCDKIANVMPVKRFKKLRRFIHFIDNLQPVETDRAHKIKPVLEHIRSKCKATESENLFSIDEMMIPYKGKKEGNLRQYLTKKPKKWGFKLFVRAGVSGMVHDFILYTGATTFKGIRLAKEDEALGLGAKVVLHLCESISRPNESIVYFDNFSTSLELISRLKERYSLHSLGTIRSNRLPGCSLKDDKSLLKEGRGSFDYKVDYVAGLAVVKWADNKTVILASSCVSQDPVETANRFDKKERQKIPVSCPQIVKQYNIHMGGVDLADMYAALYRTPFRTKRWYLGIFSQLLDISVNNAWLLHRRQSNLTGVKAKRLKQFRLAVSEALMHASPPKRGRPSSTLDEEPAAQRPRMQTTAAPVTDVRYDGVGHLPTLEGKGRCRYCPSGQTSIACEKCKVRLCIVTGKSPRNCFRLYHKK</sequence>
<reference evidence="1 2" key="1">
    <citation type="journal article" date="2020" name="Cell">
        <title>Large-Scale Comparative Analyses of Tick Genomes Elucidate Their Genetic Diversity and Vector Capacities.</title>
        <authorList>
            <consortium name="Tick Genome and Microbiome Consortium (TIGMIC)"/>
            <person name="Jia N."/>
            <person name="Wang J."/>
            <person name="Shi W."/>
            <person name="Du L."/>
            <person name="Sun Y."/>
            <person name="Zhan W."/>
            <person name="Jiang J.F."/>
            <person name="Wang Q."/>
            <person name="Zhang B."/>
            <person name="Ji P."/>
            <person name="Bell-Sakyi L."/>
            <person name="Cui X.M."/>
            <person name="Yuan T.T."/>
            <person name="Jiang B.G."/>
            <person name="Yang W.F."/>
            <person name="Lam T.T."/>
            <person name="Chang Q.C."/>
            <person name="Ding S.J."/>
            <person name="Wang X.J."/>
            <person name="Zhu J.G."/>
            <person name="Ruan X.D."/>
            <person name="Zhao L."/>
            <person name="Wei J.T."/>
            <person name="Ye R.Z."/>
            <person name="Que T.C."/>
            <person name="Du C.H."/>
            <person name="Zhou Y.H."/>
            <person name="Cheng J.X."/>
            <person name="Dai P.F."/>
            <person name="Guo W.B."/>
            <person name="Han X.H."/>
            <person name="Huang E.J."/>
            <person name="Li L.F."/>
            <person name="Wei W."/>
            <person name="Gao Y.C."/>
            <person name="Liu J.Z."/>
            <person name="Shao H.Z."/>
            <person name="Wang X."/>
            <person name="Wang C.C."/>
            <person name="Yang T.C."/>
            <person name="Huo Q.B."/>
            <person name="Li W."/>
            <person name="Chen H.Y."/>
            <person name="Chen S.E."/>
            <person name="Zhou L.G."/>
            <person name="Ni X.B."/>
            <person name="Tian J.H."/>
            <person name="Sheng Y."/>
            <person name="Liu T."/>
            <person name="Pan Y.S."/>
            <person name="Xia L.Y."/>
            <person name="Li J."/>
            <person name="Zhao F."/>
            <person name="Cao W.C."/>
        </authorList>
    </citation>
    <scope>NUCLEOTIDE SEQUENCE [LARGE SCALE GENOMIC DNA]</scope>
    <source>
        <strain evidence="1">Iper-2018</strain>
    </source>
</reference>
<proteinExistence type="predicted"/>
<gene>
    <name evidence="1" type="ORF">HPB47_018064</name>
</gene>
<protein>
    <submittedName>
        <fullName evidence="1">Uncharacterized protein</fullName>
    </submittedName>
</protein>
<evidence type="ECO:0000313" key="1">
    <source>
        <dbReference type="EMBL" id="KAG0436236.1"/>
    </source>
</evidence>
<organism evidence="1 2">
    <name type="scientific">Ixodes persulcatus</name>
    <name type="common">Taiga tick</name>
    <dbReference type="NCBI Taxonomy" id="34615"/>
    <lineage>
        <taxon>Eukaryota</taxon>
        <taxon>Metazoa</taxon>
        <taxon>Ecdysozoa</taxon>
        <taxon>Arthropoda</taxon>
        <taxon>Chelicerata</taxon>
        <taxon>Arachnida</taxon>
        <taxon>Acari</taxon>
        <taxon>Parasitiformes</taxon>
        <taxon>Ixodida</taxon>
        <taxon>Ixodoidea</taxon>
        <taxon>Ixodidae</taxon>
        <taxon>Ixodinae</taxon>
        <taxon>Ixodes</taxon>
    </lineage>
</organism>
<dbReference type="Proteomes" id="UP000805193">
    <property type="component" value="Unassembled WGS sequence"/>
</dbReference>
<name>A0AC60QLN0_IXOPE</name>
<evidence type="ECO:0000313" key="2">
    <source>
        <dbReference type="Proteomes" id="UP000805193"/>
    </source>
</evidence>
<accession>A0AC60QLN0</accession>